<dbReference type="SMART" id="SM00267">
    <property type="entry name" value="GGDEF"/>
    <property type="match status" value="1"/>
</dbReference>
<dbReference type="PANTHER" id="PTHR46663">
    <property type="entry name" value="DIGUANYLATE CYCLASE DGCT-RELATED"/>
    <property type="match status" value="1"/>
</dbReference>
<evidence type="ECO:0000259" key="1">
    <source>
        <dbReference type="PROSITE" id="PS50887"/>
    </source>
</evidence>
<dbReference type="InterPro" id="IPR035965">
    <property type="entry name" value="PAS-like_dom_sf"/>
</dbReference>
<accession>A0A1H8Q2H7</accession>
<reference evidence="2 3" key="1">
    <citation type="submission" date="2016-10" db="EMBL/GenBank/DDBJ databases">
        <authorList>
            <person name="de Groot N.N."/>
        </authorList>
    </citation>
    <scope>NUCLEOTIDE SEQUENCE [LARGE SCALE GENOMIC DNA]</scope>
    <source>
        <strain evidence="2 3">CGMCC 1.6291</strain>
    </source>
</reference>
<dbReference type="SUPFAM" id="SSF55785">
    <property type="entry name" value="PYP-like sensor domain (PAS domain)"/>
    <property type="match status" value="1"/>
</dbReference>
<feature type="domain" description="GGDEF" evidence="1">
    <location>
        <begin position="275"/>
        <end position="403"/>
    </location>
</feature>
<dbReference type="Proteomes" id="UP000199657">
    <property type="component" value="Unassembled WGS sequence"/>
</dbReference>
<dbReference type="SMART" id="SM00091">
    <property type="entry name" value="PAS"/>
    <property type="match status" value="1"/>
</dbReference>
<dbReference type="InterPro" id="IPR029787">
    <property type="entry name" value="Nucleotide_cyclase"/>
</dbReference>
<dbReference type="STRING" id="406100.SAMN04488052_101304"/>
<evidence type="ECO:0000313" key="3">
    <source>
        <dbReference type="Proteomes" id="UP000199657"/>
    </source>
</evidence>
<dbReference type="AlphaFoldDB" id="A0A1H8Q2H7"/>
<dbReference type="GO" id="GO:0006355">
    <property type="term" value="P:regulation of DNA-templated transcription"/>
    <property type="evidence" value="ECO:0007669"/>
    <property type="project" value="InterPro"/>
</dbReference>
<dbReference type="Pfam" id="PF00990">
    <property type="entry name" value="GGDEF"/>
    <property type="match status" value="1"/>
</dbReference>
<dbReference type="SUPFAM" id="SSF55073">
    <property type="entry name" value="Nucleotide cyclase"/>
    <property type="match status" value="1"/>
</dbReference>
<proteinExistence type="predicted"/>
<dbReference type="Gene3D" id="3.30.70.270">
    <property type="match status" value="1"/>
</dbReference>
<dbReference type="CDD" id="cd01949">
    <property type="entry name" value="GGDEF"/>
    <property type="match status" value="1"/>
</dbReference>
<sequence length="403" mass="43740">MTLPNAVTPSPEVTAPQSHLYICDSEGTCLHGTPVSELEGQRLTTLAGEIWSTHGLPPSLAPQLESCIQQVLNTGAIVRVLIQDVVDATRTLTYACQVMPTPLEGDSRGIAIKVQQLPEPRDGQDDAVNQQMVDVVPVPVVVARVADWKCLYGNAAAATLLGLPAGQLVGRSLAPFFDQSNDPDRLLENLVTNQQVTDFETCVLDQDGQRHRTVISGGCTFARGNQAAMLFLSPAPERRVPATLRERDALTGLPNRTALADRLEEAIRRAGPRQQKVAALFIDLNRFKNVNDEHGHRVGDELLAVVARRIAGCVRHYETVGRLGGDEFVVILEGLDGEQETLRMKQDVQRVVSKPVRVAGLTLSVTASIGIACFPRDAGNAVDLIHTADRAMYREKPPRHSAV</sequence>
<evidence type="ECO:0000313" key="2">
    <source>
        <dbReference type="EMBL" id="SEO48286.1"/>
    </source>
</evidence>
<dbReference type="Gene3D" id="3.30.450.20">
    <property type="entry name" value="PAS domain"/>
    <property type="match status" value="1"/>
</dbReference>
<name>A0A1H8Q2H7_9GAMM</name>
<dbReference type="PANTHER" id="PTHR46663:SF2">
    <property type="entry name" value="GGDEF DOMAIN-CONTAINING PROTEIN"/>
    <property type="match status" value="1"/>
</dbReference>
<dbReference type="RefSeq" id="WP_171909760.1">
    <property type="nucleotide sequence ID" value="NZ_FOEG01000001.1"/>
</dbReference>
<keyword evidence="3" id="KW-1185">Reference proteome</keyword>
<organism evidence="2 3">
    <name type="scientific">Aquisalimonas asiatica</name>
    <dbReference type="NCBI Taxonomy" id="406100"/>
    <lineage>
        <taxon>Bacteria</taxon>
        <taxon>Pseudomonadati</taxon>
        <taxon>Pseudomonadota</taxon>
        <taxon>Gammaproteobacteria</taxon>
        <taxon>Chromatiales</taxon>
        <taxon>Ectothiorhodospiraceae</taxon>
        <taxon>Aquisalimonas</taxon>
    </lineage>
</organism>
<dbReference type="NCBIfam" id="TIGR00254">
    <property type="entry name" value="GGDEF"/>
    <property type="match status" value="1"/>
</dbReference>
<dbReference type="CDD" id="cd00130">
    <property type="entry name" value="PAS"/>
    <property type="match status" value="1"/>
</dbReference>
<dbReference type="EMBL" id="FOEG01000001">
    <property type="protein sequence ID" value="SEO48286.1"/>
    <property type="molecule type" value="Genomic_DNA"/>
</dbReference>
<dbReference type="InterPro" id="IPR052163">
    <property type="entry name" value="DGC-Regulatory_Protein"/>
</dbReference>
<dbReference type="InterPro" id="IPR000014">
    <property type="entry name" value="PAS"/>
</dbReference>
<dbReference type="Pfam" id="PF00989">
    <property type="entry name" value="PAS"/>
    <property type="match status" value="1"/>
</dbReference>
<dbReference type="PROSITE" id="PS50887">
    <property type="entry name" value="GGDEF"/>
    <property type="match status" value="1"/>
</dbReference>
<gene>
    <name evidence="2" type="ORF">SAMN04488052_101304</name>
</gene>
<dbReference type="InterPro" id="IPR043128">
    <property type="entry name" value="Rev_trsase/Diguanyl_cyclase"/>
</dbReference>
<dbReference type="InterPro" id="IPR013767">
    <property type="entry name" value="PAS_fold"/>
</dbReference>
<dbReference type="InterPro" id="IPR000160">
    <property type="entry name" value="GGDEF_dom"/>
</dbReference>
<protein>
    <submittedName>
        <fullName evidence="2">Diguanylate cyclase (GGDEF) domain-containing protein</fullName>
    </submittedName>
</protein>